<reference evidence="1" key="1">
    <citation type="submission" date="2014-11" db="EMBL/GenBank/DDBJ databases">
        <authorList>
            <person name="Amaro Gonzalez C."/>
        </authorList>
    </citation>
    <scope>NUCLEOTIDE SEQUENCE</scope>
</reference>
<sequence>MIRGEGPFHCTPVIRV</sequence>
<proteinExistence type="predicted"/>
<reference evidence="1" key="2">
    <citation type="journal article" date="2015" name="Fish Shellfish Immunol.">
        <title>Early steps in the European eel (Anguilla anguilla)-Vibrio vulnificus interaction in the gills: Role of the RtxA13 toxin.</title>
        <authorList>
            <person name="Callol A."/>
            <person name="Pajuelo D."/>
            <person name="Ebbesson L."/>
            <person name="Teles M."/>
            <person name="MacKenzie S."/>
            <person name="Amaro C."/>
        </authorList>
    </citation>
    <scope>NUCLEOTIDE SEQUENCE</scope>
</reference>
<dbReference type="EMBL" id="GBXM01029714">
    <property type="protein sequence ID" value="JAH78863.1"/>
    <property type="molecule type" value="Transcribed_RNA"/>
</dbReference>
<dbReference type="AlphaFoldDB" id="A0A0E9VNR3"/>
<accession>A0A0E9VNR3</accession>
<protein>
    <submittedName>
        <fullName evidence="1">Uncharacterized protein</fullName>
    </submittedName>
</protein>
<organism evidence="1">
    <name type="scientific">Anguilla anguilla</name>
    <name type="common">European freshwater eel</name>
    <name type="synonym">Muraena anguilla</name>
    <dbReference type="NCBI Taxonomy" id="7936"/>
    <lineage>
        <taxon>Eukaryota</taxon>
        <taxon>Metazoa</taxon>
        <taxon>Chordata</taxon>
        <taxon>Craniata</taxon>
        <taxon>Vertebrata</taxon>
        <taxon>Euteleostomi</taxon>
        <taxon>Actinopterygii</taxon>
        <taxon>Neopterygii</taxon>
        <taxon>Teleostei</taxon>
        <taxon>Anguilliformes</taxon>
        <taxon>Anguillidae</taxon>
        <taxon>Anguilla</taxon>
    </lineage>
</organism>
<name>A0A0E9VNR3_ANGAN</name>
<evidence type="ECO:0000313" key="1">
    <source>
        <dbReference type="EMBL" id="JAH78863.1"/>
    </source>
</evidence>